<dbReference type="CDD" id="cd02440">
    <property type="entry name" value="AdoMet_MTases"/>
    <property type="match status" value="1"/>
</dbReference>
<dbReference type="VEuPathDB" id="TrichDB:TVAGG3_0084040"/>
<reference evidence="2" key="1">
    <citation type="submission" date="2006-10" db="EMBL/GenBank/DDBJ databases">
        <authorList>
            <person name="Amadeo P."/>
            <person name="Zhao Q."/>
            <person name="Wortman J."/>
            <person name="Fraser-Liggett C."/>
            <person name="Carlton J."/>
        </authorList>
    </citation>
    <scope>NUCLEOTIDE SEQUENCE</scope>
    <source>
        <strain evidence="2">G3</strain>
    </source>
</reference>
<reference evidence="2" key="2">
    <citation type="journal article" date="2007" name="Science">
        <title>Draft genome sequence of the sexually transmitted pathogen Trichomonas vaginalis.</title>
        <authorList>
            <person name="Carlton J.M."/>
            <person name="Hirt R.P."/>
            <person name="Silva J.C."/>
            <person name="Delcher A.L."/>
            <person name="Schatz M."/>
            <person name="Zhao Q."/>
            <person name="Wortman J.R."/>
            <person name="Bidwell S.L."/>
            <person name="Alsmark U.C.M."/>
            <person name="Besteiro S."/>
            <person name="Sicheritz-Ponten T."/>
            <person name="Noel C.J."/>
            <person name="Dacks J.B."/>
            <person name="Foster P.G."/>
            <person name="Simillion C."/>
            <person name="Van de Peer Y."/>
            <person name="Miranda-Saavedra D."/>
            <person name="Barton G.J."/>
            <person name="Westrop G.D."/>
            <person name="Mueller S."/>
            <person name="Dessi D."/>
            <person name="Fiori P.L."/>
            <person name="Ren Q."/>
            <person name="Paulsen I."/>
            <person name="Zhang H."/>
            <person name="Bastida-Corcuera F.D."/>
            <person name="Simoes-Barbosa A."/>
            <person name="Brown M.T."/>
            <person name="Hayes R.D."/>
            <person name="Mukherjee M."/>
            <person name="Okumura C.Y."/>
            <person name="Schneider R."/>
            <person name="Smith A.J."/>
            <person name="Vanacova S."/>
            <person name="Villalvazo M."/>
            <person name="Haas B.J."/>
            <person name="Pertea M."/>
            <person name="Feldblyum T.V."/>
            <person name="Utterback T.R."/>
            <person name="Shu C.L."/>
            <person name="Osoegawa K."/>
            <person name="de Jong P.J."/>
            <person name="Hrdy I."/>
            <person name="Horvathova L."/>
            <person name="Zubacova Z."/>
            <person name="Dolezal P."/>
            <person name="Malik S.B."/>
            <person name="Logsdon J.M. Jr."/>
            <person name="Henze K."/>
            <person name="Gupta A."/>
            <person name="Wang C.C."/>
            <person name="Dunne R.L."/>
            <person name="Upcroft J.A."/>
            <person name="Upcroft P."/>
            <person name="White O."/>
            <person name="Salzberg S.L."/>
            <person name="Tang P."/>
            <person name="Chiu C.-H."/>
            <person name="Lee Y.-S."/>
            <person name="Embley T.M."/>
            <person name="Coombs G.H."/>
            <person name="Mottram J.C."/>
            <person name="Tachezy J."/>
            <person name="Fraser-Liggett C.M."/>
            <person name="Johnson P.J."/>
        </authorList>
    </citation>
    <scope>NUCLEOTIDE SEQUENCE [LARGE SCALE GENOMIC DNA]</scope>
    <source>
        <strain evidence="2">G3</strain>
    </source>
</reference>
<evidence type="ECO:0000313" key="3">
    <source>
        <dbReference type="Proteomes" id="UP000001542"/>
    </source>
</evidence>
<accession>A2G5Z9</accession>
<dbReference type="OrthoDB" id="66144at2759"/>
<dbReference type="GO" id="GO:0008168">
    <property type="term" value="F:methyltransferase activity"/>
    <property type="evidence" value="ECO:0000318"/>
    <property type="project" value="GO_Central"/>
</dbReference>
<name>A2G5Z9_TRIV3</name>
<dbReference type="InterPro" id="IPR029063">
    <property type="entry name" value="SAM-dependent_MTases_sf"/>
</dbReference>
<dbReference type="GO" id="GO:0032259">
    <property type="term" value="P:methylation"/>
    <property type="evidence" value="ECO:0007669"/>
    <property type="project" value="UniProtKB-KW"/>
</dbReference>
<dbReference type="Pfam" id="PF13489">
    <property type="entry name" value="Methyltransf_23"/>
    <property type="match status" value="1"/>
</dbReference>
<dbReference type="PANTHER" id="PTHR43861">
    <property type="entry name" value="TRANS-ACONITATE 2-METHYLTRANSFERASE-RELATED"/>
    <property type="match status" value="1"/>
</dbReference>
<proteinExistence type="predicted"/>
<keyword evidence="1" id="KW-0808">Transferase</keyword>
<dbReference type="SUPFAM" id="SSF53335">
    <property type="entry name" value="S-adenosyl-L-methionine-dependent methyltransferases"/>
    <property type="match status" value="1"/>
</dbReference>
<keyword evidence="2" id="KW-0489">Methyltransferase</keyword>
<gene>
    <name evidence="2" type="ORF">TVAG_466240</name>
</gene>
<organism evidence="2 3">
    <name type="scientific">Trichomonas vaginalis (strain ATCC PRA-98 / G3)</name>
    <dbReference type="NCBI Taxonomy" id="412133"/>
    <lineage>
        <taxon>Eukaryota</taxon>
        <taxon>Metamonada</taxon>
        <taxon>Parabasalia</taxon>
        <taxon>Trichomonadida</taxon>
        <taxon>Trichomonadidae</taxon>
        <taxon>Trichomonas</taxon>
    </lineage>
</organism>
<dbReference type="Gene3D" id="3.40.50.150">
    <property type="entry name" value="Vaccinia Virus protein VP39"/>
    <property type="match status" value="1"/>
</dbReference>
<dbReference type="KEGG" id="tva:4745068"/>
<dbReference type="SMR" id="A2G5Z9"/>
<sequence>MFYQNNQCYEKFNFEYSQSIESEKNDFIFPRCGMSNCMEEFFKHFEIEANVVERISRFADTIRTRSKLNSTMNVLDFGCERGLVGLSLIKESKKMTFLDPSKPAIEQVQKGVEYLKAENYEIVNKKIEEYDGEKFDLIFASICLHHVEDYKGALEKMHALLNPGGQLIIIEIYTGVIPDNVPIPHHGFEPNVLVTALTEKDFKDIKWEDFGSFEHLNQKVPIYLVTAKV</sequence>
<dbReference type="EMBL" id="DS114456">
    <property type="protein sequence ID" value="EAX87417.1"/>
    <property type="molecule type" value="Genomic_DNA"/>
</dbReference>
<dbReference type="Proteomes" id="UP000001542">
    <property type="component" value="Unassembled WGS sequence"/>
</dbReference>
<dbReference type="PANTHER" id="PTHR43861:SF3">
    <property type="entry name" value="PUTATIVE (AFU_ORTHOLOGUE AFUA_2G14390)-RELATED"/>
    <property type="match status" value="1"/>
</dbReference>
<evidence type="ECO:0000313" key="2">
    <source>
        <dbReference type="EMBL" id="EAX87417.1"/>
    </source>
</evidence>
<dbReference type="OMA" id="IQSKTFY"/>
<evidence type="ECO:0000256" key="1">
    <source>
        <dbReference type="ARBA" id="ARBA00022679"/>
    </source>
</evidence>
<protein>
    <submittedName>
        <fullName evidence="2">Methyltransferase, putative</fullName>
    </submittedName>
</protein>
<dbReference type="AlphaFoldDB" id="A2G5Z9"/>
<dbReference type="RefSeq" id="XP_001300347.1">
    <property type="nucleotide sequence ID" value="XM_001300346.1"/>
</dbReference>
<dbReference type="InParanoid" id="A2G5Z9"/>
<keyword evidence="3" id="KW-1185">Reference proteome</keyword>
<dbReference type="VEuPathDB" id="TrichDB:TVAG_466240"/>